<comment type="caution">
    <text evidence="3">The sequence shown here is derived from an EMBL/GenBank/DDBJ whole genome shotgun (WGS) entry which is preliminary data.</text>
</comment>
<dbReference type="PROSITE" id="PS51257">
    <property type="entry name" value="PROKAR_LIPOPROTEIN"/>
    <property type="match status" value="1"/>
</dbReference>
<evidence type="ECO:0000313" key="5">
    <source>
        <dbReference type="Proteomes" id="UP000013858"/>
    </source>
</evidence>
<evidence type="ECO:0008006" key="7">
    <source>
        <dbReference type="Google" id="ProtNLM"/>
    </source>
</evidence>
<proteinExistence type="predicted"/>
<evidence type="ECO:0000313" key="4">
    <source>
        <dbReference type="EMBL" id="EOT60228.1"/>
    </source>
</evidence>
<reference evidence="4 6" key="2">
    <citation type="submission" date="2013-03" db="EMBL/GenBank/DDBJ databases">
        <title>The Genome Sequence of Enterococcus haemoperoxidus BAA-382 (PacBio/Illumina hybrid assembly).</title>
        <authorList>
            <consortium name="The Broad Institute Genomics Platform"/>
            <consortium name="The Broad Institute Genome Sequencing Center for Infectious Disease"/>
            <person name="Earl A."/>
            <person name="Russ C."/>
            <person name="Gilmore M."/>
            <person name="Surin D."/>
            <person name="Walker B."/>
            <person name="Young S."/>
            <person name="Zeng Q."/>
            <person name="Gargeya S."/>
            <person name="Fitzgerald M."/>
            <person name="Haas B."/>
            <person name="Abouelleil A."/>
            <person name="Allen A.W."/>
            <person name="Alvarado L."/>
            <person name="Arachchi H.M."/>
            <person name="Berlin A.M."/>
            <person name="Chapman S.B."/>
            <person name="Gainer-Dewar J."/>
            <person name="Goldberg J."/>
            <person name="Griggs A."/>
            <person name="Gujja S."/>
            <person name="Hansen M."/>
            <person name="Howarth C."/>
            <person name="Imamovic A."/>
            <person name="Ireland A."/>
            <person name="Larimer J."/>
            <person name="McCowan C."/>
            <person name="Murphy C."/>
            <person name="Pearson M."/>
            <person name="Poon T.W."/>
            <person name="Priest M."/>
            <person name="Roberts A."/>
            <person name="Saif S."/>
            <person name="Shea T."/>
            <person name="Sisk P."/>
            <person name="Sykes S."/>
            <person name="Wortman J."/>
            <person name="Nusbaum C."/>
            <person name="Birren B."/>
        </authorList>
    </citation>
    <scope>NUCLEOTIDE SEQUENCE [LARGE SCALE GENOMIC DNA]</scope>
    <source>
        <strain evidence="4 6">ATCC BAA-382</strain>
    </source>
</reference>
<keyword evidence="6" id="KW-1185">Reference proteome</keyword>
<feature type="compositionally biased region" description="Low complexity" evidence="1">
    <location>
        <begin position="35"/>
        <end position="49"/>
    </location>
</feature>
<dbReference type="AlphaFoldDB" id="R2QJE8"/>
<evidence type="ECO:0000256" key="1">
    <source>
        <dbReference type="SAM" id="MobiDB-lite"/>
    </source>
</evidence>
<dbReference type="EMBL" id="ASVY01000003">
    <property type="protein sequence ID" value="EOT60228.1"/>
    <property type="molecule type" value="Genomic_DNA"/>
</dbReference>
<feature type="signal peptide" evidence="2">
    <location>
        <begin position="1"/>
        <end position="19"/>
    </location>
</feature>
<dbReference type="Proteomes" id="UP000014197">
    <property type="component" value="Unassembled WGS sequence"/>
</dbReference>
<evidence type="ECO:0000313" key="6">
    <source>
        <dbReference type="Proteomes" id="UP000014197"/>
    </source>
</evidence>
<sequence length="242" mass="26616">MKNLKIISFFLLGSLILAACESSSNTSSPNKPIEKTTQTKQTENTQQATSEHSVDETSGLENLDVAMEKLKTGNITEISGSDFIVGEDIEPGRYIIQPKDRTTVQVRIYENDGSSLSYQLGKETKDLKAFKLDIGNRISLANKSDILAAELLNDNFSNLSKNEIAYVSGSDTVVGTDLASGTYTIKPIGDKKVRIRIYHNKENSQIYTLGEGKEELTSFKLNQGDKIKLAVKSDVLALTRTK</sequence>
<organism evidence="3 5">
    <name type="scientific">Enterococcus haemoperoxidus ATCC BAA-382</name>
    <dbReference type="NCBI Taxonomy" id="1158608"/>
    <lineage>
        <taxon>Bacteria</taxon>
        <taxon>Bacillati</taxon>
        <taxon>Bacillota</taxon>
        <taxon>Bacilli</taxon>
        <taxon>Lactobacillales</taxon>
        <taxon>Enterococcaceae</taxon>
        <taxon>Enterococcus</taxon>
    </lineage>
</organism>
<dbReference type="Proteomes" id="UP000013858">
    <property type="component" value="Unassembled WGS sequence"/>
</dbReference>
<gene>
    <name evidence="4" type="ORF">I583_02863</name>
    <name evidence="3" type="ORF">UAW_01897</name>
</gene>
<reference evidence="3 5" key="1">
    <citation type="submission" date="2013-02" db="EMBL/GenBank/DDBJ databases">
        <title>The Genome Sequence of Enterococcus haemoperoxidus BAA-382.</title>
        <authorList>
            <consortium name="The Broad Institute Genome Sequencing Platform"/>
            <consortium name="The Broad Institute Genome Sequencing Center for Infectious Disease"/>
            <person name="Earl A.M."/>
            <person name="Gilmore M.S."/>
            <person name="Lebreton F."/>
            <person name="Walker B."/>
            <person name="Young S.K."/>
            <person name="Zeng Q."/>
            <person name="Gargeya S."/>
            <person name="Fitzgerald M."/>
            <person name="Haas B."/>
            <person name="Abouelleil A."/>
            <person name="Alvarado L."/>
            <person name="Arachchi H.M."/>
            <person name="Berlin A.M."/>
            <person name="Chapman S.B."/>
            <person name="Dewar J."/>
            <person name="Goldberg J."/>
            <person name="Griggs A."/>
            <person name="Gujja S."/>
            <person name="Hansen M."/>
            <person name="Howarth C."/>
            <person name="Imamovic A."/>
            <person name="Larimer J."/>
            <person name="McCowan C."/>
            <person name="Murphy C."/>
            <person name="Neiman D."/>
            <person name="Pearson M."/>
            <person name="Priest M."/>
            <person name="Roberts A."/>
            <person name="Saif S."/>
            <person name="Shea T."/>
            <person name="Sisk P."/>
            <person name="Sykes S."/>
            <person name="Wortman J."/>
            <person name="Nusbaum C."/>
            <person name="Birren B."/>
        </authorList>
    </citation>
    <scope>NUCLEOTIDE SEQUENCE [LARGE SCALE GENOMIC DNA]</scope>
    <source>
        <strain evidence="3 5">ATCC BAA-382</strain>
    </source>
</reference>
<keyword evidence="2" id="KW-0732">Signal</keyword>
<evidence type="ECO:0000256" key="2">
    <source>
        <dbReference type="SAM" id="SignalP"/>
    </source>
</evidence>
<accession>R2QJE8</accession>
<dbReference type="EMBL" id="AJAR01000016">
    <property type="protein sequence ID" value="EOH96732.1"/>
    <property type="molecule type" value="Genomic_DNA"/>
</dbReference>
<dbReference type="PATRIC" id="fig|1158608.3.peg.1872"/>
<dbReference type="RefSeq" id="WP_010762099.1">
    <property type="nucleotide sequence ID" value="NZ_KB946316.1"/>
</dbReference>
<feature type="chain" id="PRO_5038965842" description="Lipoprotein" evidence="2">
    <location>
        <begin position="20"/>
        <end position="242"/>
    </location>
</feature>
<feature type="region of interest" description="Disordered" evidence="1">
    <location>
        <begin position="22"/>
        <end position="58"/>
    </location>
</feature>
<protein>
    <recommendedName>
        <fullName evidence="7">Lipoprotein</fullName>
    </recommendedName>
</protein>
<dbReference type="OrthoDB" id="1650483at2"/>
<evidence type="ECO:0000313" key="3">
    <source>
        <dbReference type="EMBL" id="EOH96732.1"/>
    </source>
</evidence>
<name>R2QJE8_9ENTE</name>